<keyword evidence="6" id="KW-1185">Reference proteome</keyword>
<comment type="caution">
    <text evidence="5">The sequence shown here is derived from an EMBL/GenBank/DDBJ whole genome shotgun (WGS) entry which is preliminary data.</text>
</comment>
<keyword evidence="3 4" id="KW-0804">Transcription</keyword>
<dbReference type="CDD" id="cd00090">
    <property type="entry name" value="HTH_ARSR"/>
    <property type="match status" value="1"/>
</dbReference>
<organism evidence="5 6">
    <name type="scientific">Agaribacillus aureus</name>
    <dbReference type="NCBI Taxonomy" id="3051825"/>
    <lineage>
        <taxon>Bacteria</taxon>
        <taxon>Pseudomonadati</taxon>
        <taxon>Bacteroidota</taxon>
        <taxon>Cytophagia</taxon>
        <taxon>Cytophagales</taxon>
        <taxon>Splendidivirgaceae</taxon>
        <taxon>Agaribacillus</taxon>
    </lineage>
</organism>
<gene>
    <name evidence="5" type="ORF">QQ020_25160</name>
</gene>
<dbReference type="InterPro" id="IPR036390">
    <property type="entry name" value="WH_DNA-bd_sf"/>
</dbReference>
<keyword evidence="2 4" id="KW-0238">DNA-binding</keyword>
<dbReference type="SUPFAM" id="SSF46785">
    <property type="entry name" value="Winged helix' DNA-binding domain"/>
    <property type="match status" value="1"/>
</dbReference>
<comment type="similarity">
    <text evidence="4">Belongs to the GbsR family.</text>
</comment>
<dbReference type="EMBL" id="JAUJEB010000006">
    <property type="protein sequence ID" value="MDN5215393.1"/>
    <property type="molecule type" value="Genomic_DNA"/>
</dbReference>
<dbReference type="Gene3D" id="1.10.10.10">
    <property type="entry name" value="Winged helix-like DNA-binding domain superfamily/Winged helix DNA-binding domain"/>
    <property type="match status" value="1"/>
</dbReference>
<dbReference type="InterPro" id="IPR026282">
    <property type="entry name" value="MJ1563"/>
</dbReference>
<evidence type="ECO:0000256" key="2">
    <source>
        <dbReference type="ARBA" id="ARBA00023125"/>
    </source>
</evidence>
<dbReference type="InterPro" id="IPR011991">
    <property type="entry name" value="ArsR-like_HTH"/>
</dbReference>
<dbReference type="InterPro" id="IPR052362">
    <property type="entry name" value="HTH-GbsR_regulator"/>
</dbReference>
<dbReference type="PANTHER" id="PTHR38465:SF1">
    <property type="entry name" value="HTH-TYPE TRANSCRIPTIONAL REGULATOR MJ1563-RELATED"/>
    <property type="match status" value="1"/>
</dbReference>
<name>A0ABT8LCN0_9BACT</name>
<evidence type="ECO:0000313" key="5">
    <source>
        <dbReference type="EMBL" id="MDN5215393.1"/>
    </source>
</evidence>
<accession>A0ABT8LCN0</accession>
<dbReference type="PIRSF" id="PIRSF006707">
    <property type="entry name" value="MJ1563"/>
    <property type="match status" value="1"/>
</dbReference>
<dbReference type="InterPro" id="IPR036388">
    <property type="entry name" value="WH-like_DNA-bd_sf"/>
</dbReference>
<evidence type="ECO:0000256" key="4">
    <source>
        <dbReference type="PIRNR" id="PIRNR006707"/>
    </source>
</evidence>
<sequence length="167" mass="19358">MKLEEAREQFIQAWGTLGSSWGINKAMAQIQAILLIAPEPLSTEEIMEQLNISRGNANMNIRALIDWGIVHKVYKTGERKDFFTSEKDIWELARRVATERKRRELDPVLKMLQQVSKVDDSSSREVKEFKKITASIEKFGHKAASTLDMFAKADQHWFFGLFTRKKR</sequence>
<proteinExistence type="inferred from homology"/>
<keyword evidence="1 4" id="KW-0805">Transcription regulation</keyword>
<evidence type="ECO:0000313" key="6">
    <source>
        <dbReference type="Proteomes" id="UP001172083"/>
    </source>
</evidence>
<dbReference type="RefSeq" id="WP_346760727.1">
    <property type="nucleotide sequence ID" value="NZ_JAUJEB010000006.1"/>
</dbReference>
<reference evidence="5" key="1">
    <citation type="submission" date="2023-06" db="EMBL/GenBank/DDBJ databases">
        <title>Genomic of Agaribacillus aureum.</title>
        <authorList>
            <person name="Wang G."/>
        </authorList>
    </citation>
    <scope>NUCLEOTIDE SEQUENCE</scope>
    <source>
        <strain evidence="5">BMA12</strain>
    </source>
</reference>
<dbReference type="PANTHER" id="PTHR38465">
    <property type="entry name" value="HTH-TYPE TRANSCRIPTIONAL REGULATOR MJ1563-RELATED"/>
    <property type="match status" value="1"/>
</dbReference>
<evidence type="ECO:0000256" key="3">
    <source>
        <dbReference type="ARBA" id="ARBA00023163"/>
    </source>
</evidence>
<dbReference type="Proteomes" id="UP001172083">
    <property type="component" value="Unassembled WGS sequence"/>
</dbReference>
<evidence type="ECO:0000256" key="1">
    <source>
        <dbReference type="ARBA" id="ARBA00023015"/>
    </source>
</evidence>
<protein>
    <recommendedName>
        <fullName evidence="4">HTH-type transcriptional regulator</fullName>
    </recommendedName>
</protein>